<dbReference type="PANTHER" id="PTHR45663">
    <property type="entry name" value="GEO12009P1"/>
    <property type="match status" value="1"/>
</dbReference>
<feature type="domain" description="Thioredoxin" evidence="1">
    <location>
        <begin position="20"/>
        <end position="144"/>
    </location>
</feature>
<dbReference type="EMBL" id="JBHULC010000038">
    <property type="protein sequence ID" value="MFD2523772.1"/>
    <property type="molecule type" value="Genomic_DNA"/>
</dbReference>
<protein>
    <submittedName>
        <fullName evidence="2">Thioredoxin family protein</fullName>
    </submittedName>
</protein>
<reference evidence="3" key="1">
    <citation type="journal article" date="2019" name="Int. J. Syst. Evol. Microbiol.">
        <title>The Global Catalogue of Microorganisms (GCM) 10K type strain sequencing project: providing services to taxonomists for standard genome sequencing and annotation.</title>
        <authorList>
            <consortium name="The Broad Institute Genomics Platform"/>
            <consortium name="The Broad Institute Genome Sequencing Center for Infectious Disease"/>
            <person name="Wu L."/>
            <person name="Ma J."/>
        </authorList>
    </citation>
    <scope>NUCLEOTIDE SEQUENCE [LARGE SCALE GENOMIC DNA]</scope>
    <source>
        <strain evidence="3">KCTC 52344</strain>
    </source>
</reference>
<proteinExistence type="predicted"/>
<dbReference type="Pfam" id="PF13098">
    <property type="entry name" value="Thioredoxin_2"/>
    <property type="match status" value="1"/>
</dbReference>
<gene>
    <name evidence="2" type="ORF">ACFSR2_22925</name>
</gene>
<dbReference type="SUPFAM" id="SSF52833">
    <property type="entry name" value="Thioredoxin-like"/>
    <property type="match status" value="1"/>
</dbReference>
<dbReference type="Proteomes" id="UP001597510">
    <property type="component" value="Unassembled WGS sequence"/>
</dbReference>
<organism evidence="2 3">
    <name type="scientific">Emticicia soli</name>
    <dbReference type="NCBI Taxonomy" id="2027878"/>
    <lineage>
        <taxon>Bacteria</taxon>
        <taxon>Pseudomonadati</taxon>
        <taxon>Bacteroidota</taxon>
        <taxon>Cytophagia</taxon>
        <taxon>Cytophagales</taxon>
        <taxon>Leadbetterellaceae</taxon>
        <taxon>Emticicia</taxon>
    </lineage>
</organism>
<name>A0ABW5JEI0_9BACT</name>
<comment type="caution">
    <text evidence="2">The sequence shown here is derived from an EMBL/GenBank/DDBJ whole genome shotgun (WGS) entry which is preliminary data.</text>
</comment>
<keyword evidence="3" id="KW-1185">Reference proteome</keyword>
<dbReference type="Gene3D" id="3.40.30.10">
    <property type="entry name" value="Glutaredoxin"/>
    <property type="match status" value="1"/>
</dbReference>
<dbReference type="InterPro" id="IPR013766">
    <property type="entry name" value="Thioredoxin_domain"/>
</dbReference>
<evidence type="ECO:0000313" key="3">
    <source>
        <dbReference type="Proteomes" id="UP001597510"/>
    </source>
</evidence>
<evidence type="ECO:0000313" key="2">
    <source>
        <dbReference type="EMBL" id="MFD2523772.1"/>
    </source>
</evidence>
<sequence>MKMKLKVLGFVGIALVMLASYKSDKKNNTSEVRFYDGTYDDLLRESRKQKKPIILEFWATWCIPCRKMENETFADPDFAAYINKNFLVYKVNIDTFDGMDIADRYNIDAYPTLVLLDSKNKYINRFKGFFPAYFLKRELEKNKSRITKDFLTSTAVNN</sequence>
<dbReference type="PANTHER" id="PTHR45663:SF11">
    <property type="entry name" value="GEO12009P1"/>
    <property type="match status" value="1"/>
</dbReference>
<dbReference type="RefSeq" id="WP_340234018.1">
    <property type="nucleotide sequence ID" value="NZ_JBBEWC010000001.1"/>
</dbReference>
<dbReference type="PROSITE" id="PS51352">
    <property type="entry name" value="THIOREDOXIN_2"/>
    <property type="match status" value="1"/>
</dbReference>
<dbReference type="InterPro" id="IPR012336">
    <property type="entry name" value="Thioredoxin-like_fold"/>
</dbReference>
<evidence type="ECO:0000259" key="1">
    <source>
        <dbReference type="PROSITE" id="PS51352"/>
    </source>
</evidence>
<accession>A0ABW5JEI0</accession>
<dbReference type="InterPro" id="IPR036249">
    <property type="entry name" value="Thioredoxin-like_sf"/>
</dbReference>
<dbReference type="CDD" id="cd02947">
    <property type="entry name" value="TRX_family"/>
    <property type="match status" value="1"/>
</dbReference>